<name>A0A845R1K6_9CLOT</name>
<accession>A0A845R1K6</accession>
<protein>
    <submittedName>
        <fullName evidence="2">Uncharacterized protein</fullName>
    </submittedName>
</protein>
<gene>
    <name evidence="2" type="ORF">D3Z33_15715</name>
</gene>
<keyword evidence="1" id="KW-1133">Transmembrane helix</keyword>
<keyword evidence="1" id="KW-0472">Membrane</keyword>
<evidence type="ECO:0000313" key="2">
    <source>
        <dbReference type="EMBL" id="NBI08300.1"/>
    </source>
</evidence>
<proteinExistence type="predicted"/>
<dbReference type="OrthoDB" id="2645700at2"/>
<dbReference type="EMBL" id="QXXA01000028">
    <property type="protein sequence ID" value="NBI08300.1"/>
    <property type="molecule type" value="Genomic_DNA"/>
</dbReference>
<evidence type="ECO:0000256" key="1">
    <source>
        <dbReference type="SAM" id="Phobius"/>
    </source>
</evidence>
<sequence length="80" mass="8893">MGRRFVGAIFCLISAILFASRYIASAIFLSSATVYDKELFEAALENIGIPLLWLSITSLIVGVLYLIWAEVINPKENLEI</sequence>
<evidence type="ECO:0000313" key="3">
    <source>
        <dbReference type="Proteomes" id="UP000467132"/>
    </source>
</evidence>
<feature type="transmembrane region" description="Helical" evidence="1">
    <location>
        <begin position="49"/>
        <end position="68"/>
    </location>
</feature>
<comment type="caution">
    <text evidence="2">The sequence shown here is derived from an EMBL/GenBank/DDBJ whole genome shotgun (WGS) entry which is preliminary data.</text>
</comment>
<reference evidence="2 3" key="1">
    <citation type="submission" date="2018-08" db="EMBL/GenBank/DDBJ databases">
        <title>Murine metabolic-syndrome-specific gut microbial biobank.</title>
        <authorList>
            <person name="Liu C."/>
        </authorList>
    </citation>
    <scope>NUCLEOTIDE SEQUENCE [LARGE SCALE GENOMIC DNA]</scope>
    <source>
        <strain evidence="2 3">583</strain>
    </source>
</reference>
<keyword evidence="3" id="KW-1185">Reference proteome</keyword>
<keyword evidence="1" id="KW-0812">Transmembrane</keyword>
<organism evidence="2 3">
    <name type="scientific">Senegalia massiliensis</name>
    <dbReference type="NCBI Taxonomy" id="1720316"/>
    <lineage>
        <taxon>Bacteria</taxon>
        <taxon>Bacillati</taxon>
        <taxon>Bacillota</taxon>
        <taxon>Clostridia</taxon>
        <taxon>Eubacteriales</taxon>
        <taxon>Clostridiaceae</taxon>
        <taxon>Senegalia</taxon>
    </lineage>
</organism>
<dbReference type="Proteomes" id="UP000467132">
    <property type="component" value="Unassembled WGS sequence"/>
</dbReference>
<dbReference type="AlphaFoldDB" id="A0A845R1K6"/>
<dbReference type="RefSeq" id="WP_160198760.1">
    <property type="nucleotide sequence ID" value="NZ_QXXA01000028.1"/>
</dbReference>